<comment type="caution">
    <text evidence="1">The sequence shown here is derived from an EMBL/GenBank/DDBJ whole genome shotgun (WGS) entry which is preliminary data.</text>
</comment>
<evidence type="ECO:0000313" key="2">
    <source>
        <dbReference type="Proteomes" id="UP000037507"/>
    </source>
</evidence>
<reference evidence="1" key="1">
    <citation type="submission" date="2017-04" db="EMBL/GenBank/DDBJ databases">
        <title>Unexpected and diverse lifestyles within the genus Limnohabitans.</title>
        <authorList>
            <person name="Kasalicky V."/>
            <person name="Mehrshad M."/>
            <person name="Andrei S.-A."/>
            <person name="Salcher M."/>
            <person name="Kratochvilova H."/>
            <person name="Simek K."/>
            <person name="Ghai R."/>
        </authorList>
    </citation>
    <scope>NUCLEOTIDE SEQUENCE [LARGE SCALE GENOMIC DNA]</scope>
    <source>
        <strain evidence="1">II-D5</strain>
    </source>
</reference>
<evidence type="ECO:0000313" key="1">
    <source>
        <dbReference type="EMBL" id="PVE41489.1"/>
    </source>
</evidence>
<name>A0A2T7UA08_9BURK</name>
<dbReference type="EMBL" id="LFYT02000029">
    <property type="protein sequence ID" value="PVE41489.1"/>
    <property type="molecule type" value="Genomic_DNA"/>
</dbReference>
<organism evidence="1 2">
    <name type="scientific">Limnohabitans planktonicus II-D5</name>
    <dbReference type="NCBI Taxonomy" id="1293045"/>
    <lineage>
        <taxon>Bacteria</taxon>
        <taxon>Pseudomonadati</taxon>
        <taxon>Pseudomonadota</taxon>
        <taxon>Betaproteobacteria</taxon>
        <taxon>Burkholderiales</taxon>
        <taxon>Comamonadaceae</taxon>
        <taxon>Limnohabitans</taxon>
    </lineage>
</organism>
<dbReference type="RefSeq" id="WP_053169143.1">
    <property type="nucleotide sequence ID" value="NZ_LFYT02000029.1"/>
</dbReference>
<dbReference type="InterPro" id="IPR014946">
    <property type="entry name" value="CRR6"/>
</dbReference>
<dbReference type="Proteomes" id="UP000037507">
    <property type="component" value="Unassembled WGS sequence"/>
</dbReference>
<keyword evidence="2" id="KW-1185">Reference proteome</keyword>
<accession>A0A2T7UA08</accession>
<proteinExistence type="predicted"/>
<dbReference type="AlphaFoldDB" id="A0A2T7UA08"/>
<dbReference type="OrthoDB" id="4951670at2"/>
<dbReference type="Pfam" id="PF08847">
    <property type="entry name" value="Crr6"/>
    <property type="match status" value="1"/>
</dbReference>
<sequence>MTPPRLDLRKGVTDPVVLLISRRQVEQQDLASVLDSLKVFTATREDAWLYRGQMSLVVDGYNHDPRELVDIPEVRHFLKRLAAQWPYWGFFLNQVDDSIKILGSCCCGVEFPGRGAVLIDPALLPGFLNQAFAGMNALFDQHGFPEHELEAMSMGLVALIAPSE</sequence>
<protein>
    <submittedName>
        <fullName evidence="1">Uncharacterized protein</fullName>
    </submittedName>
</protein>
<gene>
    <name evidence="1" type="ORF">H663_017035</name>
</gene>
<dbReference type="STRING" id="1293045.H663_01635"/>